<proteinExistence type="predicted"/>
<evidence type="ECO:0000313" key="2">
    <source>
        <dbReference type="Proteomes" id="UP000828941"/>
    </source>
</evidence>
<accession>A0ACB9PY32</accession>
<organism evidence="1 2">
    <name type="scientific">Bauhinia variegata</name>
    <name type="common">Purple orchid tree</name>
    <name type="synonym">Phanera variegata</name>
    <dbReference type="NCBI Taxonomy" id="167791"/>
    <lineage>
        <taxon>Eukaryota</taxon>
        <taxon>Viridiplantae</taxon>
        <taxon>Streptophyta</taxon>
        <taxon>Embryophyta</taxon>
        <taxon>Tracheophyta</taxon>
        <taxon>Spermatophyta</taxon>
        <taxon>Magnoliopsida</taxon>
        <taxon>eudicotyledons</taxon>
        <taxon>Gunneridae</taxon>
        <taxon>Pentapetalae</taxon>
        <taxon>rosids</taxon>
        <taxon>fabids</taxon>
        <taxon>Fabales</taxon>
        <taxon>Fabaceae</taxon>
        <taxon>Cercidoideae</taxon>
        <taxon>Cercideae</taxon>
        <taxon>Bauhiniinae</taxon>
        <taxon>Bauhinia</taxon>
    </lineage>
</organism>
<reference evidence="1 2" key="1">
    <citation type="journal article" date="2022" name="DNA Res.">
        <title>Chromosomal-level genome assembly of the orchid tree Bauhinia variegata (Leguminosae; Cercidoideae) supports the allotetraploid origin hypothesis of Bauhinia.</title>
        <authorList>
            <person name="Zhong Y."/>
            <person name="Chen Y."/>
            <person name="Zheng D."/>
            <person name="Pang J."/>
            <person name="Liu Y."/>
            <person name="Luo S."/>
            <person name="Meng S."/>
            <person name="Qian L."/>
            <person name="Wei D."/>
            <person name="Dai S."/>
            <person name="Zhou R."/>
        </authorList>
    </citation>
    <scope>NUCLEOTIDE SEQUENCE [LARGE SCALE GENOMIC DNA]</scope>
    <source>
        <strain evidence="1">BV-YZ2020</strain>
    </source>
</reference>
<protein>
    <submittedName>
        <fullName evidence="1">Uncharacterized protein</fullName>
    </submittedName>
</protein>
<dbReference type="EMBL" id="CM039428">
    <property type="protein sequence ID" value="KAI4351530.1"/>
    <property type="molecule type" value="Genomic_DNA"/>
</dbReference>
<comment type="caution">
    <text evidence="1">The sequence shown here is derived from an EMBL/GenBank/DDBJ whole genome shotgun (WGS) entry which is preliminary data.</text>
</comment>
<sequence length="365" mass="41700">MSMPFSVHQESDSNPQIYSRKDKSLGLITSNFLKLYDCHGIGIIGLDDAAKQLGVQRRRMYDVVNILESVGIVSRKAKNQYSWKGFKAIPQALEELKAEGMKEKSDATSQKVLCNRENGACSSQENDNEDNPFASSNIECRRERSSFSLAHLTENFIKHLLCSDVDFVLLEEAAKIMPGDSQNPSAFRTKVRRLYDIANVLSAINLIEKTNHPENRKTAYRWLGPDHAIEHNVSKKRMFGTEITNSSLKRNKPDSLVDQKLQSRNMPMDVKRDDFENKGNGKFSEQPPTNSSKAIDFGPFAPYNPRREDPENKRLKQILDLETLSSKYRPEYCNKALSDLFAHYMEAWKSWFDDAAAKQQISSWF</sequence>
<dbReference type="Proteomes" id="UP000828941">
    <property type="component" value="Chromosome 3"/>
</dbReference>
<gene>
    <name evidence="1" type="ORF">L6164_005888</name>
</gene>
<keyword evidence="2" id="KW-1185">Reference proteome</keyword>
<name>A0ACB9PY32_BAUVA</name>
<evidence type="ECO:0000313" key="1">
    <source>
        <dbReference type="EMBL" id="KAI4351530.1"/>
    </source>
</evidence>